<dbReference type="AlphaFoldDB" id="A0AGS9"/>
<gene>
    <name evidence="1" type="ordered locus">lwe0793</name>
</gene>
<dbReference type="eggNOG" id="ENOG502ZHZJ">
    <property type="taxonomic scope" value="Bacteria"/>
</dbReference>
<proteinExistence type="predicted"/>
<evidence type="ECO:0000313" key="1">
    <source>
        <dbReference type="EMBL" id="CAK20211.1"/>
    </source>
</evidence>
<dbReference type="RefSeq" id="WP_011701630.1">
    <property type="nucleotide sequence ID" value="NC_008555.1"/>
</dbReference>
<dbReference type="InterPro" id="IPR013324">
    <property type="entry name" value="RNA_pol_sigma_r3/r4-like"/>
</dbReference>
<dbReference type="Gene3D" id="1.20.140.160">
    <property type="match status" value="1"/>
</dbReference>
<dbReference type="SUPFAM" id="SSF88659">
    <property type="entry name" value="Sigma3 and sigma4 domains of RNA polymerase sigma factors"/>
    <property type="match status" value="1"/>
</dbReference>
<protein>
    <submittedName>
        <fullName evidence="1">Uncharacterized protein</fullName>
    </submittedName>
</protein>
<dbReference type="EMBL" id="AM263198">
    <property type="protein sequence ID" value="CAK20211.1"/>
    <property type="molecule type" value="Genomic_DNA"/>
</dbReference>
<dbReference type="Proteomes" id="UP000000779">
    <property type="component" value="Chromosome"/>
</dbReference>
<dbReference type="KEGG" id="lwe:lwe0793"/>
<dbReference type="HOGENOM" id="CLU_1924303_0_0_9"/>
<reference evidence="1 2" key="1">
    <citation type="journal article" date="2006" name="J. Bacteriol.">
        <title>Whole-genome sequence of Listeria welshimeri reveals common steps in genome reduction with Listeria innocua as compared to Listeria monocytogenes.</title>
        <authorList>
            <person name="Hain T."/>
            <person name="Steinweg C."/>
            <person name="Kuenne C.T."/>
            <person name="Billion A."/>
            <person name="Ghai R."/>
            <person name="Chatterjee S.S."/>
            <person name="Domann E."/>
            <person name="Kaerst U."/>
            <person name="Goesmann A."/>
            <person name="Bekel T."/>
            <person name="Bartels D."/>
            <person name="Kaiser O."/>
            <person name="Meyer F."/>
            <person name="Puehler A."/>
            <person name="Weisshaar B."/>
            <person name="Wehland J."/>
            <person name="Liang C."/>
            <person name="Dandekar T."/>
            <person name="Lampidis R."/>
            <person name="Kreft J."/>
            <person name="Goebel W."/>
            <person name="Chakraborty T."/>
        </authorList>
    </citation>
    <scope>NUCLEOTIDE SEQUENCE [LARGE SCALE GENOMIC DNA]</scope>
    <source>
        <strain evidence="2">ATCC 35897 / DSM 20650 / CIP 8149 / NCTC 11857 / SLCC 5334 / V8</strain>
    </source>
</reference>
<dbReference type="GeneID" id="61188684"/>
<evidence type="ECO:0000313" key="2">
    <source>
        <dbReference type="Proteomes" id="UP000000779"/>
    </source>
</evidence>
<organism evidence="1 2">
    <name type="scientific">Listeria welshimeri serovar 6b (strain ATCC 35897 / DSM 20650 / CCUG 15529 / CIP 8149 / NCTC 11857 / SLCC 5334 / V8)</name>
    <dbReference type="NCBI Taxonomy" id="386043"/>
    <lineage>
        <taxon>Bacteria</taxon>
        <taxon>Bacillati</taxon>
        <taxon>Bacillota</taxon>
        <taxon>Bacilli</taxon>
        <taxon>Bacillales</taxon>
        <taxon>Listeriaceae</taxon>
        <taxon>Listeria</taxon>
    </lineage>
</organism>
<accession>A0AGS9</accession>
<name>A0AGS9_LISW6</name>
<sequence>MKTEMDFTYIFICYVSVTLQRQATAFYKKQGKLFSYESLEFIESKEMEEAIQYQYGNKQLTPEKLIELEYRNEKIYTSLASLTEVEQYILKEKHVKQRSDASIGKDMQISGQMVSRKKRQAYAKLKKLLSL</sequence>